<protein>
    <submittedName>
        <fullName evidence="3">Uncharacterized protein</fullName>
    </submittedName>
</protein>
<dbReference type="AlphaFoldDB" id="A0A6C0F840"/>
<feature type="region of interest" description="Disordered" evidence="2">
    <location>
        <begin position="397"/>
        <end position="445"/>
    </location>
</feature>
<organism evidence="3">
    <name type="scientific">viral metagenome</name>
    <dbReference type="NCBI Taxonomy" id="1070528"/>
    <lineage>
        <taxon>unclassified sequences</taxon>
        <taxon>metagenomes</taxon>
        <taxon>organismal metagenomes</taxon>
    </lineage>
</organism>
<feature type="compositionally biased region" description="Basic residues" evidence="2">
    <location>
        <begin position="422"/>
        <end position="432"/>
    </location>
</feature>
<evidence type="ECO:0000256" key="2">
    <source>
        <dbReference type="SAM" id="MobiDB-lite"/>
    </source>
</evidence>
<keyword evidence="1" id="KW-0175">Coiled coil</keyword>
<evidence type="ECO:0000313" key="3">
    <source>
        <dbReference type="EMBL" id="QHT37848.1"/>
    </source>
</evidence>
<name>A0A6C0F840_9ZZZZ</name>
<sequence>MSTDTKDAIPENFKTLVKDFIDDLTNVFPEYDFYWSKWGNTDITNEELKELLNHCAKVYPERFFDILYQNEDIFAENSDINTYFLPRMDFRILFNSEGLSENSKKVLWKYLQLMLFTVVGSVDDKKSFGESANIFDGIDENVLQEKLEETMKNIGNVFEKMDTLKQKVNEMEGTTEDNQETNTGEIPNPRAAFENLPNMENLQSHLKQLFDGKIGKLAKELAEEVADEFKDVVGGDDENPQNMIKNLMKNPNKIKNLMKTVSGRLDEKMKSGEISKDELMKEAGQFLNEIKKTSGDAGVNEMLQSAMKNMGGLGKNAKINKSALNRLMKQSESKEKMQQKANVRKQEILRQKEKERKEVFERIREQNRLKAQFKLEQKENPDNFVFSLDGEDVQEKSFVHPDLIAEMKKEEEEEKNQETTSKKKKKKKKKKTNVTSTESASISND</sequence>
<reference evidence="3" key="1">
    <citation type="journal article" date="2020" name="Nature">
        <title>Giant virus diversity and host interactions through global metagenomics.</title>
        <authorList>
            <person name="Schulz F."/>
            <person name="Roux S."/>
            <person name="Paez-Espino D."/>
            <person name="Jungbluth S."/>
            <person name="Walsh D.A."/>
            <person name="Denef V.J."/>
            <person name="McMahon K.D."/>
            <person name="Konstantinidis K.T."/>
            <person name="Eloe-Fadrosh E.A."/>
            <person name="Kyrpides N.C."/>
            <person name="Woyke T."/>
        </authorList>
    </citation>
    <scope>NUCLEOTIDE SEQUENCE</scope>
    <source>
        <strain evidence="3">GVMAG-S-ERX556049-19</strain>
    </source>
</reference>
<evidence type="ECO:0000256" key="1">
    <source>
        <dbReference type="SAM" id="Coils"/>
    </source>
</evidence>
<feature type="compositionally biased region" description="Basic and acidic residues" evidence="2">
    <location>
        <begin position="397"/>
        <end position="421"/>
    </location>
</feature>
<feature type="coiled-coil region" evidence="1">
    <location>
        <begin position="320"/>
        <end position="369"/>
    </location>
</feature>
<proteinExistence type="predicted"/>
<accession>A0A6C0F840</accession>
<dbReference type="EMBL" id="MN738821">
    <property type="protein sequence ID" value="QHT37848.1"/>
    <property type="molecule type" value="Genomic_DNA"/>
</dbReference>